<accession>A0ABD5RVW6</accession>
<protein>
    <submittedName>
        <fullName evidence="6">BlaI/MecI/CopY family transcriptional regulator</fullName>
    </submittedName>
</protein>
<evidence type="ECO:0000256" key="5">
    <source>
        <dbReference type="SAM" id="MobiDB-lite"/>
    </source>
</evidence>
<dbReference type="Pfam" id="PF03965">
    <property type="entry name" value="Penicillinase_R"/>
    <property type="match status" value="1"/>
</dbReference>
<gene>
    <name evidence="6" type="ORF">ACFQE1_01435</name>
</gene>
<dbReference type="Gene3D" id="1.10.10.10">
    <property type="entry name" value="Winged helix-like DNA-binding domain superfamily/Winged helix DNA-binding domain"/>
    <property type="match status" value="1"/>
</dbReference>
<keyword evidence="4" id="KW-0804">Transcription</keyword>
<proteinExistence type="inferred from homology"/>
<dbReference type="Proteomes" id="UP001596328">
    <property type="component" value="Unassembled WGS sequence"/>
</dbReference>
<dbReference type="SUPFAM" id="SSF46785">
    <property type="entry name" value="Winged helix' DNA-binding domain"/>
    <property type="match status" value="1"/>
</dbReference>
<dbReference type="AlphaFoldDB" id="A0ABD5RVW6"/>
<organism evidence="6 7">
    <name type="scientific">Halobium palmae</name>
    <dbReference type="NCBI Taxonomy" id="1776492"/>
    <lineage>
        <taxon>Archaea</taxon>
        <taxon>Methanobacteriati</taxon>
        <taxon>Methanobacteriota</taxon>
        <taxon>Stenosarchaea group</taxon>
        <taxon>Halobacteria</taxon>
        <taxon>Halobacteriales</taxon>
        <taxon>Haloferacaceae</taxon>
        <taxon>Halobium</taxon>
    </lineage>
</organism>
<evidence type="ECO:0000256" key="1">
    <source>
        <dbReference type="ARBA" id="ARBA00011046"/>
    </source>
</evidence>
<evidence type="ECO:0000313" key="7">
    <source>
        <dbReference type="Proteomes" id="UP001596328"/>
    </source>
</evidence>
<comment type="similarity">
    <text evidence="1">Belongs to the BlaI transcriptional regulatory family.</text>
</comment>
<keyword evidence="7" id="KW-1185">Reference proteome</keyword>
<evidence type="ECO:0000313" key="6">
    <source>
        <dbReference type="EMBL" id="MFC6723073.1"/>
    </source>
</evidence>
<dbReference type="GO" id="GO:0003677">
    <property type="term" value="F:DNA binding"/>
    <property type="evidence" value="ECO:0007669"/>
    <property type="project" value="UniProtKB-KW"/>
</dbReference>
<keyword evidence="2" id="KW-0805">Transcription regulation</keyword>
<dbReference type="InterPro" id="IPR036390">
    <property type="entry name" value="WH_DNA-bd_sf"/>
</dbReference>
<keyword evidence="3" id="KW-0238">DNA-binding</keyword>
<sequence length="132" mass="14970">MTQITWNQLGPREKQILAVLRRADAPLTTREVLTQLQQDGEQLAYTTVSTIVTRLVEKEFVTRTEEVHAGSPRYRHTFQPAPNREELVETIVEDVAGVLGNPGLDLLARRAAERERDGEPQLPHLNEHTHDS</sequence>
<reference evidence="6 7" key="1">
    <citation type="journal article" date="2019" name="Int. J. Syst. Evol. Microbiol.">
        <title>The Global Catalogue of Microorganisms (GCM) 10K type strain sequencing project: providing services to taxonomists for standard genome sequencing and annotation.</title>
        <authorList>
            <consortium name="The Broad Institute Genomics Platform"/>
            <consortium name="The Broad Institute Genome Sequencing Center for Infectious Disease"/>
            <person name="Wu L."/>
            <person name="Ma J."/>
        </authorList>
    </citation>
    <scope>NUCLEOTIDE SEQUENCE [LARGE SCALE GENOMIC DNA]</scope>
    <source>
        <strain evidence="6 7">NBRC 111368</strain>
    </source>
</reference>
<feature type="region of interest" description="Disordered" evidence="5">
    <location>
        <begin position="109"/>
        <end position="132"/>
    </location>
</feature>
<name>A0ABD5RVW6_9EURY</name>
<evidence type="ECO:0000256" key="3">
    <source>
        <dbReference type="ARBA" id="ARBA00023125"/>
    </source>
</evidence>
<dbReference type="EMBL" id="JBHSWU010000003">
    <property type="protein sequence ID" value="MFC6723073.1"/>
    <property type="molecule type" value="Genomic_DNA"/>
</dbReference>
<evidence type="ECO:0000256" key="4">
    <source>
        <dbReference type="ARBA" id="ARBA00023163"/>
    </source>
</evidence>
<evidence type="ECO:0000256" key="2">
    <source>
        <dbReference type="ARBA" id="ARBA00023015"/>
    </source>
</evidence>
<dbReference type="InterPro" id="IPR036388">
    <property type="entry name" value="WH-like_DNA-bd_sf"/>
</dbReference>
<comment type="caution">
    <text evidence="6">The sequence shown here is derived from an EMBL/GenBank/DDBJ whole genome shotgun (WGS) entry which is preliminary data.</text>
</comment>
<dbReference type="InterPro" id="IPR005650">
    <property type="entry name" value="BlaI_family"/>
</dbReference>